<evidence type="ECO:0000313" key="11">
    <source>
        <dbReference type="EMBL" id="TYR75693.1"/>
    </source>
</evidence>
<dbReference type="GO" id="GO:0071555">
    <property type="term" value="P:cell wall organization"/>
    <property type="evidence" value="ECO:0007669"/>
    <property type="project" value="InterPro"/>
</dbReference>
<feature type="domain" description="Histidine kinase" evidence="10">
    <location>
        <begin position="212"/>
        <end position="417"/>
    </location>
</feature>
<dbReference type="InterPro" id="IPR036097">
    <property type="entry name" value="HisK_dim/P_sf"/>
</dbReference>
<dbReference type="RefSeq" id="WP_148946440.1">
    <property type="nucleotide sequence ID" value="NZ_VTEH01000005.1"/>
</dbReference>
<name>A0A5D4KHF0_9BACI</name>
<dbReference type="SUPFAM" id="SSF55874">
    <property type="entry name" value="ATPase domain of HSP90 chaperone/DNA topoisomerase II/histidine kinase"/>
    <property type="match status" value="1"/>
</dbReference>
<keyword evidence="6 11" id="KW-0418">Kinase</keyword>
<evidence type="ECO:0000259" key="10">
    <source>
        <dbReference type="PROSITE" id="PS50109"/>
    </source>
</evidence>
<comment type="catalytic activity">
    <reaction evidence="1">
        <text>ATP + protein L-histidine = ADP + protein N-phospho-L-histidine.</text>
        <dbReference type="EC" id="2.7.13.3"/>
    </reaction>
</comment>
<dbReference type="InterPro" id="IPR036890">
    <property type="entry name" value="HATPase_C_sf"/>
</dbReference>
<dbReference type="CDD" id="cd00082">
    <property type="entry name" value="HisKA"/>
    <property type="match status" value="1"/>
</dbReference>
<dbReference type="Gene3D" id="1.10.287.130">
    <property type="match status" value="1"/>
</dbReference>
<dbReference type="EMBL" id="VTEH01000005">
    <property type="protein sequence ID" value="TYR75693.1"/>
    <property type="molecule type" value="Genomic_DNA"/>
</dbReference>
<dbReference type="PRINTS" id="PR00344">
    <property type="entry name" value="BCTRLSENSOR"/>
</dbReference>
<feature type="transmembrane region" description="Helical" evidence="9">
    <location>
        <begin position="7"/>
        <end position="23"/>
    </location>
</feature>
<proteinExistence type="predicted"/>
<dbReference type="InterPro" id="IPR005467">
    <property type="entry name" value="His_kinase_dom"/>
</dbReference>
<dbReference type="PANTHER" id="PTHR43065:SF46">
    <property type="entry name" value="C4-DICARBOXYLATE TRANSPORT SENSOR PROTEIN DCTB"/>
    <property type="match status" value="1"/>
</dbReference>
<dbReference type="GO" id="GO:0005886">
    <property type="term" value="C:plasma membrane"/>
    <property type="evidence" value="ECO:0007669"/>
    <property type="project" value="UniProtKB-SubCell"/>
</dbReference>
<feature type="transmembrane region" description="Helical" evidence="9">
    <location>
        <begin position="162"/>
        <end position="188"/>
    </location>
</feature>
<keyword evidence="9" id="KW-0812">Transmembrane</keyword>
<dbReference type="CDD" id="cd00075">
    <property type="entry name" value="HATPase"/>
    <property type="match status" value="1"/>
</dbReference>
<gene>
    <name evidence="11" type="ORF">FZC79_08680</name>
</gene>
<organism evidence="11 12">
    <name type="scientific">Rossellomorea vietnamensis</name>
    <dbReference type="NCBI Taxonomy" id="218284"/>
    <lineage>
        <taxon>Bacteria</taxon>
        <taxon>Bacillati</taxon>
        <taxon>Bacillota</taxon>
        <taxon>Bacilli</taxon>
        <taxon>Bacillales</taxon>
        <taxon>Bacillaceae</taxon>
        <taxon>Rossellomorea</taxon>
    </lineage>
</organism>
<keyword evidence="5" id="KW-0547">Nucleotide-binding</keyword>
<evidence type="ECO:0000256" key="3">
    <source>
        <dbReference type="ARBA" id="ARBA00022553"/>
    </source>
</evidence>
<accession>A0A5D4KHF0</accession>
<dbReference type="InterPro" id="IPR003594">
    <property type="entry name" value="HATPase_dom"/>
</dbReference>
<evidence type="ECO:0000256" key="4">
    <source>
        <dbReference type="ARBA" id="ARBA00022679"/>
    </source>
</evidence>
<evidence type="ECO:0000256" key="9">
    <source>
        <dbReference type="SAM" id="Phobius"/>
    </source>
</evidence>
<dbReference type="Pfam" id="PF02518">
    <property type="entry name" value="HATPase_c"/>
    <property type="match status" value="1"/>
</dbReference>
<dbReference type="PANTHER" id="PTHR43065">
    <property type="entry name" value="SENSOR HISTIDINE KINASE"/>
    <property type="match status" value="1"/>
</dbReference>
<evidence type="ECO:0000313" key="12">
    <source>
        <dbReference type="Proteomes" id="UP000323317"/>
    </source>
</evidence>
<dbReference type="SUPFAM" id="SSF47384">
    <property type="entry name" value="Homodimeric domain of signal transducing histidine kinase"/>
    <property type="match status" value="1"/>
</dbReference>
<keyword evidence="3" id="KW-0597">Phosphoprotein</keyword>
<dbReference type="Pfam" id="PF00512">
    <property type="entry name" value="HisKA"/>
    <property type="match status" value="1"/>
</dbReference>
<evidence type="ECO:0000256" key="6">
    <source>
        <dbReference type="ARBA" id="ARBA00022777"/>
    </source>
</evidence>
<dbReference type="EC" id="2.7.13.3" evidence="2"/>
<dbReference type="InterPro" id="IPR004358">
    <property type="entry name" value="Sig_transdc_His_kin-like_C"/>
</dbReference>
<feature type="transmembrane region" description="Helical" evidence="9">
    <location>
        <begin position="66"/>
        <end position="86"/>
    </location>
</feature>
<keyword evidence="9" id="KW-1133">Transmembrane helix</keyword>
<dbReference type="SMART" id="SM00387">
    <property type="entry name" value="HATPase_c"/>
    <property type="match status" value="1"/>
</dbReference>
<evidence type="ECO:0000256" key="7">
    <source>
        <dbReference type="ARBA" id="ARBA00022840"/>
    </source>
</evidence>
<evidence type="ECO:0000256" key="5">
    <source>
        <dbReference type="ARBA" id="ARBA00022741"/>
    </source>
</evidence>
<feature type="transmembrane region" description="Helical" evidence="9">
    <location>
        <begin position="98"/>
        <end position="115"/>
    </location>
</feature>
<keyword evidence="4" id="KW-0808">Transferase</keyword>
<dbReference type="GO" id="GO:0000155">
    <property type="term" value="F:phosphorelay sensor kinase activity"/>
    <property type="evidence" value="ECO:0007669"/>
    <property type="project" value="InterPro"/>
</dbReference>
<evidence type="ECO:0000256" key="1">
    <source>
        <dbReference type="ARBA" id="ARBA00000085"/>
    </source>
</evidence>
<dbReference type="Proteomes" id="UP000323317">
    <property type="component" value="Unassembled WGS sequence"/>
</dbReference>
<dbReference type="InterPro" id="IPR003661">
    <property type="entry name" value="HisK_dim/P_dom"/>
</dbReference>
<protein>
    <recommendedName>
        <fullName evidence="2">histidine kinase</fullName>
        <ecNumber evidence="2">2.7.13.3</ecNumber>
    </recommendedName>
</protein>
<dbReference type="PROSITE" id="PS50109">
    <property type="entry name" value="HIS_KIN"/>
    <property type="match status" value="1"/>
</dbReference>
<keyword evidence="8" id="KW-0902">Two-component regulatory system</keyword>
<reference evidence="11 12" key="1">
    <citation type="submission" date="2019-08" db="EMBL/GenBank/DDBJ databases">
        <title>Bacillus genomes from the desert of Cuatro Cienegas, Coahuila.</title>
        <authorList>
            <person name="Olmedo-Alvarez G."/>
        </authorList>
    </citation>
    <scope>NUCLEOTIDE SEQUENCE [LARGE SCALE GENOMIC DNA]</scope>
    <source>
        <strain evidence="11 12">CH40_1T</strain>
    </source>
</reference>
<keyword evidence="7" id="KW-0067">ATP-binding</keyword>
<feature type="transmembrane region" description="Helical" evidence="9">
    <location>
        <begin position="35"/>
        <end position="54"/>
    </location>
</feature>
<sequence length="444" mass="50076">MLAEKLLLHVFVILAPILVYTSFFENRRIGQSPYFIGMMYGVSAVLCLTVSYYSYGLYWDLRYVPLVLSVLYGGPVAGAITFISIIGARTFMSGDALLFGYISASLAASVPFLFVKRFWRYQARKRIITAIWLGIWPSFIMFSILISWLIFSRNPVDDLQELMLYVLLFGVIQIVGIGFASMLHEAVIERRMMRKEMQRAEKLNTLGELAASIAHEVRNPLTVVKGFLQLMKSQEKKNDNYQYLSLVLSELARAEAIINDYLNFAKPQFEKIERLELSSTMSDVIALLQPLAMKQGVGLDSQLEEEVYLHTDRNQFKQALVNIIKNAIEATALGGRINVILSSDGQDVKITVKDNGKGMTKEQLSRIGTLFYTTKDKGTGLGTMVSLRIIEAMEGKITYKSELGKGTEVRVALPMNRHYQGRGDIRLHKKLNKEQGAGELKSFE</sequence>
<evidence type="ECO:0000256" key="2">
    <source>
        <dbReference type="ARBA" id="ARBA00012438"/>
    </source>
</evidence>
<dbReference type="AlphaFoldDB" id="A0A5D4KHF0"/>
<feature type="transmembrane region" description="Helical" evidence="9">
    <location>
        <begin position="127"/>
        <end position="150"/>
    </location>
</feature>
<dbReference type="Gene3D" id="3.30.565.10">
    <property type="entry name" value="Histidine kinase-like ATPase, C-terminal domain"/>
    <property type="match status" value="1"/>
</dbReference>
<dbReference type="SMART" id="SM00388">
    <property type="entry name" value="HisKA"/>
    <property type="match status" value="1"/>
</dbReference>
<keyword evidence="9" id="KW-0472">Membrane</keyword>
<comment type="caution">
    <text evidence="11">The sequence shown here is derived from an EMBL/GenBank/DDBJ whole genome shotgun (WGS) entry which is preliminary data.</text>
</comment>
<dbReference type="GO" id="GO:0005524">
    <property type="term" value="F:ATP binding"/>
    <property type="evidence" value="ECO:0007669"/>
    <property type="project" value="UniProtKB-KW"/>
</dbReference>
<evidence type="ECO:0000256" key="8">
    <source>
        <dbReference type="ARBA" id="ARBA00023012"/>
    </source>
</evidence>